<feature type="compositionally biased region" description="Basic and acidic residues" evidence="1">
    <location>
        <begin position="1"/>
        <end position="13"/>
    </location>
</feature>
<evidence type="ECO:0000313" key="4">
    <source>
        <dbReference type="Proteomes" id="UP000531561"/>
    </source>
</evidence>
<keyword evidence="2" id="KW-1133">Transmembrane helix</keyword>
<keyword evidence="2" id="KW-0472">Membrane</keyword>
<dbReference type="Pfam" id="PF13489">
    <property type="entry name" value="Methyltransf_23"/>
    <property type="match status" value="1"/>
</dbReference>
<dbReference type="PANTHER" id="PTHR34117">
    <property type="entry name" value="STYLE CELL-CYCLE INHIBITOR 1"/>
    <property type="match status" value="1"/>
</dbReference>
<dbReference type="EMBL" id="JABFCT010000028">
    <property type="protein sequence ID" value="KAF5867727.1"/>
    <property type="molecule type" value="Genomic_DNA"/>
</dbReference>
<keyword evidence="3" id="KW-0830">Ubiquinone</keyword>
<dbReference type="Proteomes" id="UP000531561">
    <property type="component" value="Unassembled WGS sequence"/>
</dbReference>
<dbReference type="SUPFAM" id="SSF53335">
    <property type="entry name" value="S-adenosyl-L-methionine-dependent methyltransferases"/>
    <property type="match status" value="1"/>
</dbReference>
<protein>
    <submittedName>
        <fullName evidence="3">Putative ubiquinone menaquinone biosynthesis-related protein</fullName>
    </submittedName>
</protein>
<dbReference type="InterPro" id="IPR029063">
    <property type="entry name" value="SAM-dependent_MTases_sf"/>
</dbReference>
<organism evidence="3 4">
    <name type="scientific">Botrytis fragariae</name>
    <dbReference type="NCBI Taxonomy" id="1964551"/>
    <lineage>
        <taxon>Eukaryota</taxon>
        <taxon>Fungi</taxon>
        <taxon>Dikarya</taxon>
        <taxon>Ascomycota</taxon>
        <taxon>Pezizomycotina</taxon>
        <taxon>Leotiomycetes</taxon>
        <taxon>Helotiales</taxon>
        <taxon>Sclerotiniaceae</taxon>
        <taxon>Botrytis</taxon>
    </lineage>
</organism>
<dbReference type="PANTHER" id="PTHR34117:SF1">
    <property type="entry name" value="STYLE CELL-CYCLE INHIBITOR 1"/>
    <property type="match status" value="1"/>
</dbReference>
<accession>A0A8H6AHB4</accession>
<proteinExistence type="predicted"/>
<dbReference type="RefSeq" id="XP_037186676.1">
    <property type="nucleotide sequence ID" value="XM_037341033.1"/>
</dbReference>
<feature type="transmembrane region" description="Helical" evidence="2">
    <location>
        <begin position="384"/>
        <end position="407"/>
    </location>
</feature>
<dbReference type="Gene3D" id="3.40.50.150">
    <property type="entry name" value="Vaccinia Virus protein VP39"/>
    <property type="match status" value="1"/>
</dbReference>
<dbReference type="AlphaFoldDB" id="A0A8H6AHB4"/>
<dbReference type="InterPro" id="IPR044688">
    <property type="entry name" value="SCI-1-like"/>
</dbReference>
<feature type="region of interest" description="Disordered" evidence="1">
    <location>
        <begin position="345"/>
        <end position="378"/>
    </location>
</feature>
<dbReference type="OrthoDB" id="416496at2759"/>
<feature type="region of interest" description="Disordered" evidence="1">
    <location>
        <begin position="122"/>
        <end position="194"/>
    </location>
</feature>
<name>A0A8H6AHB4_9HELO</name>
<keyword evidence="4" id="KW-1185">Reference proteome</keyword>
<feature type="compositionally biased region" description="Basic residues" evidence="1">
    <location>
        <begin position="14"/>
        <end position="43"/>
    </location>
</feature>
<gene>
    <name evidence="3" type="ORF">Bfra_010697</name>
</gene>
<evidence type="ECO:0000256" key="2">
    <source>
        <dbReference type="SAM" id="Phobius"/>
    </source>
</evidence>
<feature type="compositionally biased region" description="Basic and acidic residues" evidence="1">
    <location>
        <begin position="122"/>
        <end position="133"/>
    </location>
</feature>
<feature type="compositionally biased region" description="Polar residues" evidence="1">
    <location>
        <begin position="136"/>
        <end position="151"/>
    </location>
</feature>
<feature type="region of interest" description="Disordered" evidence="1">
    <location>
        <begin position="1"/>
        <end position="57"/>
    </location>
</feature>
<keyword evidence="2" id="KW-0812">Transmembrane</keyword>
<reference evidence="3 4" key="1">
    <citation type="journal article" date="2020" name="Phytopathology">
        <title>A high-quality genome resource of Botrytis fragariae, a new and rapidly spreading fungal pathogen causing strawberry gray mold in the U.S.A.</title>
        <authorList>
            <person name="Wu Y."/>
            <person name="Saski C.A."/>
            <person name="Schnabel G."/>
            <person name="Xiao S."/>
            <person name="Hu M."/>
        </authorList>
    </citation>
    <scope>NUCLEOTIDE SEQUENCE [LARGE SCALE GENOMIC DNA]</scope>
    <source>
        <strain evidence="3 4">BVB16</strain>
    </source>
</reference>
<comment type="caution">
    <text evidence="3">The sequence shown here is derived from an EMBL/GenBank/DDBJ whole genome shotgun (WGS) entry which is preliminary data.</text>
</comment>
<evidence type="ECO:0000256" key="1">
    <source>
        <dbReference type="SAM" id="MobiDB-lite"/>
    </source>
</evidence>
<evidence type="ECO:0000313" key="3">
    <source>
        <dbReference type="EMBL" id="KAF5867727.1"/>
    </source>
</evidence>
<dbReference type="GeneID" id="59264725"/>
<feature type="region of interest" description="Disordered" evidence="1">
    <location>
        <begin position="254"/>
        <end position="298"/>
    </location>
</feature>
<feature type="compositionally biased region" description="Low complexity" evidence="1">
    <location>
        <begin position="349"/>
        <end position="363"/>
    </location>
</feature>
<feature type="compositionally biased region" description="Basic and acidic residues" evidence="1">
    <location>
        <begin position="281"/>
        <end position="298"/>
    </location>
</feature>
<feature type="region of interest" description="Disordered" evidence="1">
    <location>
        <begin position="659"/>
        <end position="684"/>
    </location>
</feature>
<sequence>MADSTRPDREHGRRRDSRSRSPRRHHSHSHRRRSPHGNHHRSKRPTEAAPELPYNCRPITKNDYETFEPMFASYLDIQKGIFLDELGETEVKGRWKSFLGKWNRGELSEGWYDPSTLRKAQESAREYKEEIARESNPVQPNEPSSSLSQCEPEQKDHEVEGDGDDSDDSMGPTLPGEINKYRRNRPGPSIPNMEDLELRREMALEDGLARRDDVRFERKIDRKQQKEALDELIPRAEAGTRERQLEKKKEVNEKMRSFREKSPGAAEVPDTELMGGDEGIEGFKKKKEEFQRKKNERELRKEEIMRARQAERDERLQEKRMMHTGLRVNRLRCLNEVNRSSGLFRHSISTTTNSKSKTSFGPCSTPPPPPPSSAKQHPLRGRKFALIGSSIAALIFAGYSSYLFVLLNKEPTESSSSKVQADVSSRYDTIASTFDSEVDWTEWSMGITKMRKKLAQEARGDVLEVSIGTGRNLEYYDWDFKGFNGVGKLQKVGGIKKGKVKSFTAVDKSGEMLEVAHEKFSTMFPGVLGVRWIIQDASEKIPGPPRNANETSGNKTAKYDTVIQTMGLCSAADPVGLLKNLGECVKEDEGRILLLEHGRAKWDWLNRALDNSAEGHAKLFGCWWNRDLGKIVEESGLEVVNIKRRHGGTTWRIELKKPRATPKDSGVKVATEEKTQEATKKGWW</sequence>